<dbReference type="Gene3D" id="3.40.50.300">
    <property type="entry name" value="P-loop containing nucleotide triphosphate hydrolases"/>
    <property type="match status" value="1"/>
</dbReference>
<dbReference type="PROSITE" id="PS00211">
    <property type="entry name" value="ABC_TRANSPORTER_1"/>
    <property type="match status" value="1"/>
</dbReference>
<dbReference type="AlphaFoldDB" id="A0A1H8EV57"/>
<feature type="domain" description="ABC transporter" evidence="4">
    <location>
        <begin position="2"/>
        <end position="233"/>
    </location>
</feature>
<dbReference type="InterPro" id="IPR027417">
    <property type="entry name" value="P-loop_NTPase"/>
</dbReference>
<dbReference type="PANTHER" id="PTHR42939">
    <property type="entry name" value="ABC TRANSPORTER ATP-BINDING PROTEIN ALBC-RELATED"/>
    <property type="match status" value="1"/>
</dbReference>
<evidence type="ECO:0000259" key="4">
    <source>
        <dbReference type="PROSITE" id="PS50893"/>
    </source>
</evidence>
<dbReference type="SMART" id="SM00382">
    <property type="entry name" value="AAA"/>
    <property type="match status" value="1"/>
</dbReference>
<dbReference type="PROSITE" id="PS50893">
    <property type="entry name" value="ABC_TRANSPORTER_2"/>
    <property type="match status" value="1"/>
</dbReference>
<dbReference type="InterPro" id="IPR003439">
    <property type="entry name" value="ABC_transporter-like_ATP-bd"/>
</dbReference>
<keyword evidence="2" id="KW-0547">Nucleotide-binding</keyword>
<sequence>MIQLKNVTKKYKKSANGGKKYMQYALDNVSLNIDSGKITAILGINGAGKSTMLKIIAGLVQTTSGEVYIDNEKISEKIYEKLIFVPDCETHFPSFTIEDMMNFYKDFYKTWNQEKADEMMEFFNLNKNDIIDSLSKGNIAKVKLILSFALDMKYILLDEPFNGIDIFKRQEFVSIIARYIDNDQSVIITTHEIDEIEQIVDDVIILSDGRVAAKFDAEEMRFNEGKSIKDKIREVSIDD</sequence>
<dbReference type="InterPro" id="IPR017871">
    <property type="entry name" value="ABC_transporter-like_CS"/>
</dbReference>
<dbReference type="GO" id="GO:0016887">
    <property type="term" value="F:ATP hydrolysis activity"/>
    <property type="evidence" value="ECO:0007669"/>
    <property type="project" value="InterPro"/>
</dbReference>
<evidence type="ECO:0000313" key="6">
    <source>
        <dbReference type="Proteomes" id="UP000199512"/>
    </source>
</evidence>
<proteinExistence type="predicted"/>
<dbReference type="SUPFAM" id="SSF52540">
    <property type="entry name" value="P-loop containing nucleoside triphosphate hydrolases"/>
    <property type="match status" value="1"/>
</dbReference>
<dbReference type="CDD" id="cd03230">
    <property type="entry name" value="ABC_DR_subfamily_A"/>
    <property type="match status" value="1"/>
</dbReference>
<dbReference type="InterPro" id="IPR003593">
    <property type="entry name" value="AAA+_ATPase"/>
</dbReference>
<dbReference type="GO" id="GO:0005524">
    <property type="term" value="F:ATP binding"/>
    <property type="evidence" value="ECO:0007669"/>
    <property type="project" value="UniProtKB-KW"/>
</dbReference>
<dbReference type="Pfam" id="PF00005">
    <property type="entry name" value="ABC_tran"/>
    <property type="match status" value="1"/>
</dbReference>
<keyword evidence="1" id="KW-0813">Transport</keyword>
<name>A0A1H8EV57_9FIRM</name>
<reference evidence="5 6" key="1">
    <citation type="submission" date="2016-10" db="EMBL/GenBank/DDBJ databases">
        <authorList>
            <person name="de Groot N.N."/>
        </authorList>
    </citation>
    <scope>NUCLEOTIDE SEQUENCE [LARGE SCALE GENOMIC DNA]</scope>
    <source>
        <strain evidence="5 6">Calf135</strain>
    </source>
</reference>
<dbReference type="EMBL" id="FODF01000001">
    <property type="protein sequence ID" value="SEN23363.1"/>
    <property type="molecule type" value="Genomic_DNA"/>
</dbReference>
<dbReference type="Proteomes" id="UP000199512">
    <property type="component" value="Unassembled WGS sequence"/>
</dbReference>
<evidence type="ECO:0000256" key="1">
    <source>
        <dbReference type="ARBA" id="ARBA00022448"/>
    </source>
</evidence>
<dbReference type="OrthoDB" id="9804819at2"/>
<evidence type="ECO:0000313" key="5">
    <source>
        <dbReference type="EMBL" id="SEN23363.1"/>
    </source>
</evidence>
<keyword evidence="6" id="KW-1185">Reference proteome</keyword>
<accession>A0A1H8EV57</accession>
<dbReference type="STRING" id="215200.SAMN05216454_101259"/>
<dbReference type="RefSeq" id="WP_091973624.1">
    <property type="nucleotide sequence ID" value="NZ_CAUWDX010000017.1"/>
</dbReference>
<protein>
    <submittedName>
        <fullName evidence="5">ABC-2 type transport system ATP-binding protein</fullName>
    </submittedName>
</protein>
<organism evidence="5 6">
    <name type="scientific">Peptostreptococcus russellii</name>
    <dbReference type="NCBI Taxonomy" id="215200"/>
    <lineage>
        <taxon>Bacteria</taxon>
        <taxon>Bacillati</taxon>
        <taxon>Bacillota</taxon>
        <taxon>Clostridia</taxon>
        <taxon>Peptostreptococcales</taxon>
        <taxon>Peptostreptococcaceae</taxon>
        <taxon>Peptostreptococcus</taxon>
    </lineage>
</organism>
<keyword evidence="3 5" id="KW-0067">ATP-binding</keyword>
<evidence type="ECO:0000256" key="3">
    <source>
        <dbReference type="ARBA" id="ARBA00022840"/>
    </source>
</evidence>
<dbReference type="InterPro" id="IPR051782">
    <property type="entry name" value="ABC_Transporter_VariousFunc"/>
</dbReference>
<gene>
    <name evidence="5" type="ORF">SAMN05216454_101259</name>
</gene>
<dbReference type="PANTHER" id="PTHR42939:SF1">
    <property type="entry name" value="ABC TRANSPORTER ATP-BINDING PROTEIN ALBC-RELATED"/>
    <property type="match status" value="1"/>
</dbReference>
<evidence type="ECO:0000256" key="2">
    <source>
        <dbReference type="ARBA" id="ARBA00022741"/>
    </source>
</evidence>